<evidence type="ECO:0000256" key="3">
    <source>
        <dbReference type="ARBA" id="ARBA00022434"/>
    </source>
</evidence>
<dbReference type="GO" id="GO:0005829">
    <property type="term" value="C:cytosol"/>
    <property type="evidence" value="ECO:0007669"/>
    <property type="project" value="TreeGrafter"/>
</dbReference>
<dbReference type="PROSITE" id="PS50905">
    <property type="entry name" value="FERRITIN_LIKE"/>
    <property type="match status" value="1"/>
</dbReference>
<dbReference type="EC" id="1.16.3.1" evidence="8"/>
<dbReference type="Proteomes" id="UP000199657">
    <property type="component" value="Unassembled WGS sequence"/>
</dbReference>
<feature type="binding site" evidence="9">
    <location>
        <position position="130"/>
    </location>
    <ligand>
        <name>Fe cation</name>
        <dbReference type="ChEBI" id="CHEBI:24875"/>
        <label>2</label>
    </ligand>
</feature>
<keyword evidence="6 8" id="KW-0408">Iron</keyword>
<evidence type="ECO:0000256" key="2">
    <source>
        <dbReference type="ARBA" id="ARBA00008093"/>
    </source>
</evidence>
<keyword evidence="5 8" id="KW-0479">Metal-binding</keyword>
<dbReference type="GO" id="GO:0004322">
    <property type="term" value="F:ferroxidase activity"/>
    <property type="evidence" value="ECO:0007669"/>
    <property type="project" value="UniProtKB-EC"/>
</dbReference>
<feature type="binding site" evidence="9">
    <location>
        <position position="127"/>
    </location>
    <ligand>
        <name>Fe cation</name>
        <dbReference type="ChEBI" id="CHEBI:24875"/>
        <label>2</label>
    </ligand>
</feature>
<keyword evidence="4 10" id="KW-0349">Heme</keyword>
<evidence type="ECO:0000256" key="6">
    <source>
        <dbReference type="ARBA" id="ARBA00023004"/>
    </source>
</evidence>
<gene>
    <name evidence="12" type="ORF">SAMN04488052_10946</name>
</gene>
<comment type="catalytic activity">
    <reaction evidence="8">
        <text>4 Fe(2+) + O2 + 4 H(+) = 4 Fe(3+) + 2 H2O</text>
        <dbReference type="Rhea" id="RHEA:11148"/>
        <dbReference type="ChEBI" id="CHEBI:15377"/>
        <dbReference type="ChEBI" id="CHEBI:15378"/>
        <dbReference type="ChEBI" id="CHEBI:15379"/>
        <dbReference type="ChEBI" id="CHEBI:29033"/>
        <dbReference type="ChEBI" id="CHEBI:29034"/>
        <dbReference type="EC" id="1.16.3.1"/>
    </reaction>
</comment>
<dbReference type="GO" id="GO:0006826">
    <property type="term" value="P:iron ion transport"/>
    <property type="evidence" value="ECO:0007669"/>
    <property type="project" value="InterPro"/>
</dbReference>
<evidence type="ECO:0000256" key="8">
    <source>
        <dbReference type="PIRNR" id="PIRNR002560"/>
    </source>
</evidence>
<comment type="function">
    <text evidence="8">Iron-storage protein, whose ferroxidase center binds Fe(2+), oxidizes it using dioxygen to Fe(3+), and participates in the subsequent Fe(3+) oxide mineral core formation within the central cavity of the BFR protein shell.</text>
</comment>
<feature type="binding site" description="axial binding residue" evidence="9">
    <location>
        <position position="52"/>
    </location>
    <ligand>
        <name>heme b</name>
        <dbReference type="ChEBI" id="CHEBI:60344"/>
        <note>ligand shared between dimeric partners</note>
    </ligand>
    <ligandPart>
        <name>Fe</name>
        <dbReference type="ChEBI" id="CHEBI:18248"/>
    </ligandPart>
</feature>
<evidence type="ECO:0000259" key="11">
    <source>
        <dbReference type="PROSITE" id="PS50905"/>
    </source>
</evidence>
<evidence type="ECO:0000313" key="12">
    <source>
        <dbReference type="EMBL" id="SEP09090.1"/>
    </source>
</evidence>
<proteinExistence type="inferred from homology"/>
<name>A0A1H8V0R4_9GAMM</name>
<dbReference type="InterPro" id="IPR009078">
    <property type="entry name" value="Ferritin-like_SF"/>
</dbReference>
<dbReference type="PIRSF" id="PIRSF002560">
    <property type="entry name" value="Bacterioferritin"/>
    <property type="match status" value="1"/>
</dbReference>
<feature type="binding site" evidence="9">
    <location>
        <position position="51"/>
    </location>
    <ligand>
        <name>Fe cation</name>
        <dbReference type="ChEBI" id="CHEBI:24875"/>
        <label>1</label>
    </ligand>
</feature>
<dbReference type="SUPFAM" id="SSF47240">
    <property type="entry name" value="Ferritin-like"/>
    <property type="match status" value="1"/>
</dbReference>
<evidence type="ECO:0000256" key="1">
    <source>
        <dbReference type="ARBA" id="ARBA00001970"/>
    </source>
</evidence>
<dbReference type="InterPro" id="IPR008331">
    <property type="entry name" value="Ferritin_DPS_dom"/>
</dbReference>
<feature type="binding site" evidence="9">
    <location>
        <position position="54"/>
    </location>
    <ligand>
        <name>Fe cation</name>
        <dbReference type="ChEBI" id="CHEBI:24875"/>
        <label>1</label>
    </ligand>
</feature>
<evidence type="ECO:0000256" key="5">
    <source>
        <dbReference type="ARBA" id="ARBA00022723"/>
    </source>
</evidence>
<dbReference type="CDD" id="cd00907">
    <property type="entry name" value="Bacterioferritin"/>
    <property type="match status" value="1"/>
</dbReference>
<evidence type="ECO:0000256" key="7">
    <source>
        <dbReference type="ARBA" id="ARBA00036243"/>
    </source>
</evidence>
<dbReference type="PRINTS" id="PR00601">
    <property type="entry name" value="BACFERRITIN"/>
</dbReference>
<keyword evidence="13" id="KW-1185">Reference proteome</keyword>
<feature type="binding site" evidence="9">
    <location>
        <position position="51"/>
    </location>
    <ligand>
        <name>Fe cation</name>
        <dbReference type="ChEBI" id="CHEBI:24875"/>
        <label>2</label>
    </ligand>
</feature>
<feature type="binding site" evidence="9">
    <location>
        <position position="18"/>
    </location>
    <ligand>
        <name>Fe cation</name>
        <dbReference type="ChEBI" id="CHEBI:24875"/>
        <label>1</label>
    </ligand>
</feature>
<comment type="cofactor">
    <cofactor evidence="1">
        <name>heme b</name>
        <dbReference type="ChEBI" id="CHEBI:60344"/>
    </cofactor>
</comment>
<evidence type="ECO:0000256" key="10">
    <source>
        <dbReference type="RuleBase" id="RU000623"/>
    </source>
</evidence>
<dbReference type="EMBL" id="FOEG01000009">
    <property type="protein sequence ID" value="SEP09090.1"/>
    <property type="molecule type" value="Genomic_DNA"/>
</dbReference>
<organism evidence="12 13">
    <name type="scientific">Aquisalimonas asiatica</name>
    <dbReference type="NCBI Taxonomy" id="406100"/>
    <lineage>
        <taxon>Bacteria</taxon>
        <taxon>Pseudomonadati</taxon>
        <taxon>Pseudomonadota</taxon>
        <taxon>Gammaproteobacteria</taxon>
        <taxon>Chromatiales</taxon>
        <taxon>Ectothiorhodospiraceae</taxon>
        <taxon>Aquisalimonas</taxon>
    </lineage>
</organism>
<evidence type="ECO:0000313" key="13">
    <source>
        <dbReference type="Proteomes" id="UP000199657"/>
    </source>
</evidence>
<comment type="similarity">
    <text evidence="2 8 10">Belongs to the bacterioferritin family.</text>
</comment>
<dbReference type="AlphaFoldDB" id="A0A1H8V0R4"/>
<dbReference type="OrthoDB" id="9800505at2"/>
<reference evidence="12 13" key="1">
    <citation type="submission" date="2016-10" db="EMBL/GenBank/DDBJ databases">
        <authorList>
            <person name="de Groot N.N."/>
        </authorList>
    </citation>
    <scope>NUCLEOTIDE SEQUENCE [LARGE SCALE GENOMIC DNA]</scope>
    <source>
        <strain evidence="12 13">CGMCC 1.6291</strain>
    </source>
</reference>
<dbReference type="GO" id="GO:0008199">
    <property type="term" value="F:ferric iron binding"/>
    <property type="evidence" value="ECO:0007669"/>
    <property type="project" value="InterPro"/>
</dbReference>
<dbReference type="GO" id="GO:0006879">
    <property type="term" value="P:intracellular iron ion homeostasis"/>
    <property type="evidence" value="ECO:0007669"/>
    <property type="project" value="UniProtKB-KW"/>
</dbReference>
<dbReference type="InterPro" id="IPR009040">
    <property type="entry name" value="Ferritin-like_diiron"/>
</dbReference>
<dbReference type="PANTHER" id="PTHR30295:SF0">
    <property type="entry name" value="BACTERIOFERRITIN"/>
    <property type="match status" value="1"/>
</dbReference>
<sequence length="160" mass="18146">MKGDEKVIEYLNRALRSELTAVHQYTLNARLLEDWGLTKLSAKQEQETQEEMGHANRCIERILFLGGKPNVQDMDTVRVGGNVKEIMECDLAAESEAITLYREAMGHCESVRDYASRDLFGALLVDEEGHYDFLETQLDLIERLGIQNYEQSAMGSGQTE</sequence>
<dbReference type="NCBIfam" id="TIGR00754">
    <property type="entry name" value="bfr"/>
    <property type="match status" value="1"/>
</dbReference>
<comment type="catalytic activity">
    <reaction evidence="7">
        <text>Fe(2+)(in) = Fe(2+)(out)</text>
        <dbReference type="Rhea" id="RHEA:28486"/>
        <dbReference type="ChEBI" id="CHEBI:29033"/>
    </reaction>
</comment>
<dbReference type="Gene3D" id="1.20.1260.10">
    <property type="match status" value="1"/>
</dbReference>
<feature type="domain" description="Ferritin-like diiron" evidence="11">
    <location>
        <begin position="1"/>
        <end position="145"/>
    </location>
</feature>
<dbReference type="RefSeq" id="WP_091645494.1">
    <property type="nucleotide sequence ID" value="NZ_FOEG01000009.1"/>
</dbReference>
<evidence type="ECO:0000256" key="9">
    <source>
        <dbReference type="PIRSR" id="PIRSR002560-1"/>
    </source>
</evidence>
<dbReference type="InterPro" id="IPR012347">
    <property type="entry name" value="Ferritin-like"/>
</dbReference>
<dbReference type="PANTHER" id="PTHR30295">
    <property type="entry name" value="BACTERIOFERRITIN"/>
    <property type="match status" value="1"/>
</dbReference>
<evidence type="ECO:0000256" key="4">
    <source>
        <dbReference type="ARBA" id="ARBA00022617"/>
    </source>
</evidence>
<dbReference type="GO" id="GO:0020037">
    <property type="term" value="F:heme binding"/>
    <property type="evidence" value="ECO:0007669"/>
    <property type="project" value="TreeGrafter"/>
</dbReference>
<protein>
    <recommendedName>
        <fullName evidence="8 10">Bacterioferritin</fullName>
        <ecNumber evidence="8">1.16.3.1</ecNumber>
    </recommendedName>
</protein>
<dbReference type="STRING" id="406100.SAMN04488052_10946"/>
<keyword evidence="3 8" id="KW-0409">Iron storage</keyword>
<feature type="binding site" evidence="9">
    <location>
        <position position="94"/>
    </location>
    <ligand>
        <name>Fe cation</name>
        <dbReference type="ChEBI" id="CHEBI:24875"/>
        <label>2</label>
    </ligand>
</feature>
<dbReference type="InterPro" id="IPR002024">
    <property type="entry name" value="Bacterioferritin"/>
</dbReference>
<dbReference type="PROSITE" id="PS00549">
    <property type="entry name" value="BACTERIOFERRITIN"/>
    <property type="match status" value="1"/>
</dbReference>
<accession>A0A1H8V0R4</accession>
<feature type="binding site" evidence="9">
    <location>
        <position position="50"/>
    </location>
    <ligand>
        <name>Fe cation</name>
        <dbReference type="ChEBI" id="CHEBI:24875"/>
        <label>3</label>
    </ligand>
</feature>
<dbReference type="Pfam" id="PF00210">
    <property type="entry name" value="Ferritin"/>
    <property type="match status" value="1"/>
</dbReference>
<feature type="binding site" evidence="9">
    <location>
        <position position="127"/>
    </location>
    <ligand>
        <name>Fe cation</name>
        <dbReference type="ChEBI" id="CHEBI:24875"/>
        <label>1</label>
    </ligand>
</feature>